<reference evidence="1" key="1">
    <citation type="journal article" date="2018" name="Int. J. Syst. Evol. Microbiol.">
        <title>Jatrophihabitans telluris sp. nov., isolated from sediment soil of lava forest wetlands and the emended description of the genus Jatrophihabitans.</title>
        <authorList>
            <person name="Lee K.C."/>
            <person name="Suh M.K."/>
            <person name="Eom M.K."/>
            <person name="Kim K.K."/>
            <person name="Kim J.S."/>
            <person name="Kim D.S."/>
            <person name="Ko S.H."/>
            <person name="Shin Y.K."/>
            <person name="Lee J.S."/>
        </authorList>
    </citation>
    <scope>NUCLEOTIDE SEQUENCE</scope>
    <source>
        <strain evidence="1">N237</strain>
    </source>
</reference>
<dbReference type="EMBL" id="CP097332">
    <property type="protein sequence ID" value="UQX89220.1"/>
    <property type="molecule type" value="Genomic_DNA"/>
</dbReference>
<dbReference type="Pfam" id="PF10604">
    <property type="entry name" value="Polyketide_cyc2"/>
    <property type="match status" value="1"/>
</dbReference>
<proteinExistence type="predicted"/>
<organism evidence="1 2">
    <name type="scientific">Jatrophihabitans telluris</name>
    <dbReference type="NCBI Taxonomy" id="2038343"/>
    <lineage>
        <taxon>Bacteria</taxon>
        <taxon>Bacillati</taxon>
        <taxon>Actinomycetota</taxon>
        <taxon>Actinomycetes</taxon>
        <taxon>Jatrophihabitantales</taxon>
        <taxon>Jatrophihabitantaceae</taxon>
        <taxon>Jatrophihabitans</taxon>
    </lineage>
</organism>
<reference evidence="1" key="2">
    <citation type="submission" date="2022-05" db="EMBL/GenBank/DDBJ databases">
        <authorList>
            <person name="Kim J.-S."/>
            <person name="Lee K."/>
            <person name="Suh M."/>
            <person name="Eom M."/>
            <person name="Kim J.-S."/>
            <person name="Kim D.-S."/>
            <person name="Ko S.-H."/>
            <person name="Shin Y."/>
            <person name="Lee J.-S."/>
        </authorList>
    </citation>
    <scope>NUCLEOTIDE SEQUENCE</scope>
    <source>
        <strain evidence="1">N237</strain>
    </source>
</reference>
<evidence type="ECO:0000313" key="2">
    <source>
        <dbReference type="Proteomes" id="UP001056336"/>
    </source>
</evidence>
<dbReference type="Gene3D" id="3.30.530.20">
    <property type="match status" value="1"/>
</dbReference>
<evidence type="ECO:0000313" key="1">
    <source>
        <dbReference type="EMBL" id="UQX89220.1"/>
    </source>
</evidence>
<dbReference type="InterPro" id="IPR023393">
    <property type="entry name" value="START-like_dom_sf"/>
</dbReference>
<gene>
    <name evidence="1" type="ORF">M6D93_04250</name>
</gene>
<keyword evidence="2" id="KW-1185">Reference proteome</keyword>
<dbReference type="SUPFAM" id="SSF55961">
    <property type="entry name" value="Bet v1-like"/>
    <property type="match status" value="1"/>
</dbReference>
<protein>
    <submittedName>
        <fullName evidence="1">SRPBCC family protein</fullName>
    </submittedName>
</protein>
<dbReference type="RefSeq" id="WP_249773116.1">
    <property type="nucleotide sequence ID" value="NZ_CP097332.1"/>
</dbReference>
<dbReference type="InterPro" id="IPR019587">
    <property type="entry name" value="Polyketide_cyclase/dehydratase"/>
</dbReference>
<sequence length="156" mass="16986">MPVNIVTSIEIACPRAEVSVFAADPDNATAWYSNIKSVEWQTAPPLAEGSEIAFVANFLGRRIAYTYRVVELVVGQRFVMSTEQGPFPMRTEYSWVDAASGTLMTLRNSGQPSGFGAIAAPALAAAMRRANNKDLLRLKAILESHHRDGARPHPVS</sequence>
<dbReference type="Proteomes" id="UP001056336">
    <property type="component" value="Chromosome"/>
</dbReference>
<name>A0ABY4R255_9ACTN</name>
<accession>A0ABY4R255</accession>